<dbReference type="RefSeq" id="XP_068354919.1">
    <property type="nucleotide sequence ID" value="XM_068507828.1"/>
</dbReference>
<accession>A0A1J4JRL7</accession>
<keyword evidence="3" id="KW-0548">Nucleotidyltransferase</keyword>
<dbReference type="Pfam" id="PF18084">
    <property type="entry name" value="ARTD15_N"/>
    <property type="match status" value="1"/>
</dbReference>
<protein>
    <recommendedName>
        <fullName evidence="5">Poly [ADP-ribose] polymerase</fullName>
        <shortName evidence="5">PARP</shortName>
        <ecNumber evidence="5">2.4.2.-</ecNumber>
    </recommendedName>
</protein>
<dbReference type="InterPro" id="IPR012317">
    <property type="entry name" value="Poly(ADP-ribose)pol_cat_dom"/>
</dbReference>
<dbReference type="GeneID" id="94842532"/>
<dbReference type="SUPFAM" id="SSF56399">
    <property type="entry name" value="ADP-ribosylation"/>
    <property type="match status" value="1"/>
</dbReference>
<feature type="region of interest" description="Disordered" evidence="6">
    <location>
        <begin position="16"/>
        <end position="45"/>
    </location>
</feature>
<evidence type="ECO:0000256" key="3">
    <source>
        <dbReference type="ARBA" id="ARBA00022695"/>
    </source>
</evidence>
<comment type="caution">
    <text evidence="9">The sequence shown here is derived from an EMBL/GenBank/DDBJ whole genome shotgun (WGS) entry which is preliminary data.</text>
</comment>
<dbReference type="Gene3D" id="3.90.228.10">
    <property type="match status" value="1"/>
</dbReference>
<dbReference type="PANTHER" id="PTHR21328">
    <property type="entry name" value="POLY ADP-RIBOSE POLYMERASE FAMILY, MEMBER PARP"/>
    <property type="match status" value="1"/>
</dbReference>
<dbReference type="Pfam" id="PF00644">
    <property type="entry name" value="PARP"/>
    <property type="match status" value="1"/>
</dbReference>
<dbReference type="InterPro" id="IPR015940">
    <property type="entry name" value="UBA"/>
</dbReference>
<dbReference type="Gene3D" id="1.10.8.10">
    <property type="entry name" value="DNA helicase RuvA subunit, C-terminal domain"/>
    <property type="match status" value="1"/>
</dbReference>
<evidence type="ECO:0000259" key="8">
    <source>
        <dbReference type="PROSITE" id="PS51059"/>
    </source>
</evidence>
<sequence length="569" mass="64788">MIYNRHFLFLEMSAEENYQDDEEAQEDDNYEGEENIDDGEIYEDDNFDNGESQEFILDNDDDDDGDFELTESQQFDPIPIQQLQSIINTYNAYMYNCPASLVNYTTIHLDLPRNFLPLSLQAVYGFLGHENLLEITIELNSRYEWNRKPSFLKVEHPTQKEKYVGSALVQDACEMFFSDNYKPRKHYRSMAYLLTPSGQADSRKVNDLMKQGFEQSRAENALVLCGNNISTATQFLKTGELPNNSMDIEIDYGNCQLLYLVLEIAECFLDLQDHCCICRRELAPGLKPSICDNQLCTFQFTQIGVGTSITQEIQRDPMAADLIFSIFSSAIGTKYFTPRPPNYSDDELRTIAATLNPMSVLAKCADDTELIKLIKPKAFELLRWVLLSNRSHMLHLNSKFRFSQFGTAHQYLSLISTPQAEQEFNKLKQKYSTLYLFHGSSAVNWHSILRNGLKNASGTDMQANGAALGSGIYFARNSNTSQGYAHSSQNKYKESKLGPNLQILALCEISKVPELKDHGWAHTLTREEACIVRFLLVNGNYSADVINDPPVNVPTLKDVLNYHAEMQKK</sequence>
<dbReference type="OrthoDB" id="109543at2759"/>
<gene>
    <name evidence="9" type="ORF">TRFO_31257</name>
</gene>
<feature type="domain" description="PARP catalytic" evidence="8">
    <location>
        <begin position="357"/>
        <end position="569"/>
    </location>
</feature>
<dbReference type="InterPro" id="IPR051838">
    <property type="entry name" value="ARTD_PARP"/>
</dbReference>
<dbReference type="SMART" id="SM00165">
    <property type="entry name" value="UBA"/>
    <property type="match status" value="1"/>
</dbReference>
<dbReference type="GO" id="GO:0016779">
    <property type="term" value="F:nucleotidyltransferase activity"/>
    <property type="evidence" value="ECO:0007669"/>
    <property type="project" value="UniProtKB-KW"/>
</dbReference>
<evidence type="ECO:0000256" key="4">
    <source>
        <dbReference type="ARBA" id="ARBA00023027"/>
    </source>
</evidence>
<dbReference type="InterPro" id="IPR009060">
    <property type="entry name" value="UBA-like_sf"/>
</dbReference>
<evidence type="ECO:0000256" key="6">
    <source>
        <dbReference type="SAM" id="MobiDB-lite"/>
    </source>
</evidence>
<name>A0A1J4JRL7_9EUKA</name>
<organism evidence="9 10">
    <name type="scientific">Tritrichomonas foetus</name>
    <dbReference type="NCBI Taxonomy" id="1144522"/>
    <lineage>
        <taxon>Eukaryota</taxon>
        <taxon>Metamonada</taxon>
        <taxon>Parabasalia</taxon>
        <taxon>Tritrichomonadida</taxon>
        <taxon>Tritrichomonadidae</taxon>
        <taxon>Tritrichomonas</taxon>
    </lineage>
</organism>
<dbReference type="PROSITE" id="PS51059">
    <property type="entry name" value="PARP_CATALYTIC"/>
    <property type="match status" value="1"/>
</dbReference>
<dbReference type="GO" id="GO:0003950">
    <property type="term" value="F:NAD+ poly-ADP-ribosyltransferase activity"/>
    <property type="evidence" value="ECO:0007669"/>
    <property type="project" value="UniProtKB-UniRule"/>
</dbReference>
<dbReference type="AlphaFoldDB" id="A0A1J4JRL7"/>
<dbReference type="PROSITE" id="PS50030">
    <property type="entry name" value="UBA"/>
    <property type="match status" value="1"/>
</dbReference>
<dbReference type="SUPFAM" id="SSF46934">
    <property type="entry name" value="UBA-like"/>
    <property type="match status" value="1"/>
</dbReference>
<keyword evidence="4 5" id="KW-0520">NAD</keyword>
<proteinExistence type="predicted"/>
<feature type="domain" description="UBA" evidence="7">
    <location>
        <begin position="199"/>
        <end position="239"/>
    </location>
</feature>
<evidence type="ECO:0000256" key="1">
    <source>
        <dbReference type="ARBA" id="ARBA00022676"/>
    </source>
</evidence>
<dbReference type="Proteomes" id="UP000179807">
    <property type="component" value="Unassembled WGS sequence"/>
</dbReference>
<dbReference type="EC" id="2.4.2.-" evidence="5"/>
<evidence type="ECO:0000259" key="7">
    <source>
        <dbReference type="PROSITE" id="PS50030"/>
    </source>
</evidence>
<evidence type="ECO:0000313" key="9">
    <source>
        <dbReference type="EMBL" id="OHT01783.1"/>
    </source>
</evidence>
<evidence type="ECO:0000313" key="10">
    <source>
        <dbReference type="Proteomes" id="UP000179807"/>
    </source>
</evidence>
<keyword evidence="1 5" id="KW-0328">Glycosyltransferase</keyword>
<dbReference type="Pfam" id="PF00627">
    <property type="entry name" value="UBA"/>
    <property type="match status" value="1"/>
</dbReference>
<dbReference type="VEuPathDB" id="TrichDB:TRFO_31257"/>
<keyword evidence="2 5" id="KW-0808">Transferase</keyword>
<evidence type="ECO:0000256" key="2">
    <source>
        <dbReference type="ARBA" id="ARBA00022679"/>
    </source>
</evidence>
<evidence type="ECO:0000256" key="5">
    <source>
        <dbReference type="RuleBase" id="RU362114"/>
    </source>
</evidence>
<reference evidence="9" key="1">
    <citation type="submission" date="2016-10" db="EMBL/GenBank/DDBJ databases">
        <authorList>
            <person name="Benchimol M."/>
            <person name="Almeida L.G."/>
            <person name="Vasconcelos A.T."/>
            <person name="Perreira-Neves A."/>
            <person name="Rosa I.A."/>
            <person name="Tasca T."/>
            <person name="Bogo M.R."/>
            <person name="de Souza W."/>
        </authorList>
    </citation>
    <scope>NUCLEOTIDE SEQUENCE [LARGE SCALE GENOMIC DNA]</scope>
    <source>
        <strain evidence="9">K</strain>
    </source>
</reference>
<dbReference type="InterPro" id="IPR041400">
    <property type="entry name" value="PARP16_N"/>
</dbReference>
<keyword evidence="10" id="KW-1185">Reference proteome</keyword>
<dbReference type="EMBL" id="MLAK01000894">
    <property type="protein sequence ID" value="OHT01783.1"/>
    <property type="molecule type" value="Genomic_DNA"/>
</dbReference>